<dbReference type="PANTHER" id="PTHR47947:SF24">
    <property type="entry name" value="ISOFLAVONE 2'-HYDROXYLASE-LIKE"/>
    <property type="match status" value="1"/>
</dbReference>
<dbReference type="FunFam" id="1.10.630.10:FF:000081">
    <property type="entry name" value="Cytochrome P450 CYP81N5"/>
    <property type="match status" value="1"/>
</dbReference>
<dbReference type="PANTHER" id="PTHR47947">
    <property type="entry name" value="CYTOCHROME P450 82C3-RELATED"/>
    <property type="match status" value="1"/>
</dbReference>
<dbReference type="PRINTS" id="PR00463">
    <property type="entry name" value="EP450I"/>
</dbReference>
<evidence type="ECO:0000256" key="2">
    <source>
        <dbReference type="ARBA" id="ARBA00022617"/>
    </source>
</evidence>
<dbReference type="InterPro" id="IPR017972">
    <property type="entry name" value="Cyt_P450_CS"/>
</dbReference>
<dbReference type="Pfam" id="PF00067">
    <property type="entry name" value="p450"/>
    <property type="match status" value="1"/>
</dbReference>
<dbReference type="InterPro" id="IPR036396">
    <property type="entry name" value="Cyt_P450_sf"/>
</dbReference>
<accession>A0A9R0J0P0</accession>
<dbReference type="KEGG" id="soe:110798005"/>
<keyword evidence="9" id="KW-1133">Transmembrane helix</keyword>
<sequence>MEITTTYLYYILPLILILYLFKSHLFRKSQKWPPSPATCLPIIGHFHILKEPFHQTLANLANQYGPVLSLRFGSRPVLLISSPAAAEECLSKNDVVFCNRPNGFLTAKHLAYDYTSLIWAPYGPHWRNLRRIATVEILSSHRLKLLSGIRSDEVKLMIKRLLYKVCGSSSDVIEMKPLVYDVSMNVMTRMIFGKRYYGVEDEEGKKFSEMLAKMLILFNDACIGDMVPCLRWLDRWKARRLLKFEAERGVVLRELMEEHREKLKVEGGDGELSMVVKPFIQVLLRLQESEPEYYKDEIIFCIILDLLIGSSDTSSESMEWALSLLVNHPQVLNKAKTEIKNHVGYDRLLEESDLNHLPYLRCIINETLRMYPPAPNLVPHESSKDCTVGGYYIQRGTMLQINLWAIQNDPKIWDDPTSFRPERFEGVEGHKIGYKMMPFGSGRRSCPGEGLAIRVIGLTIGSLIQCFELESIDHKLVDMTIASGFNLQKAEPLRVVVRPCPSMMNLLDQM</sequence>
<feature type="binding site" description="axial binding residue" evidence="7">
    <location>
        <position position="446"/>
    </location>
    <ligand>
        <name>heme</name>
        <dbReference type="ChEBI" id="CHEBI:30413"/>
    </ligand>
    <ligandPart>
        <name>Fe</name>
        <dbReference type="ChEBI" id="CHEBI:18248"/>
    </ligandPart>
</feature>
<keyword evidence="6 8" id="KW-0503">Monooxygenase</keyword>
<dbReference type="RefSeq" id="XP_021858826.1">
    <property type="nucleotide sequence ID" value="XM_022003134.2"/>
</dbReference>
<dbReference type="AlphaFoldDB" id="A0A9R0J0P0"/>
<evidence type="ECO:0000256" key="7">
    <source>
        <dbReference type="PIRSR" id="PIRSR602401-1"/>
    </source>
</evidence>
<dbReference type="GO" id="GO:0004497">
    <property type="term" value="F:monooxygenase activity"/>
    <property type="evidence" value="ECO:0000318"/>
    <property type="project" value="GO_Central"/>
</dbReference>
<keyword evidence="10" id="KW-1185">Reference proteome</keyword>
<organism evidence="10 11">
    <name type="scientific">Spinacia oleracea</name>
    <name type="common">Spinach</name>
    <dbReference type="NCBI Taxonomy" id="3562"/>
    <lineage>
        <taxon>Eukaryota</taxon>
        <taxon>Viridiplantae</taxon>
        <taxon>Streptophyta</taxon>
        <taxon>Embryophyta</taxon>
        <taxon>Tracheophyta</taxon>
        <taxon>Spermatophyta</taxon>
        <taxon>Magnoliopsida</taxon>
        <taxon>eudicotyledons</taxon>
        <taxon>Gunneridae</taxon>
        <taxon>Pentapetalae</taxon>
        <taxon>Caryophyllales</taxon>
        <taxon>Chenopodiaceae</taxon>
        <taxon>Chenopodioideae</taxon>
        <taxon>Anserineae</taxon>
        <taxon>Spinacia</taxon>
    </lineage>
</organism>
<name>A0A9R0J0P0_SPIOL</name>
<evidence type="ECO:0000313" key="11">
    <source>
        <dbReference type="RefSeq" id="XP_021858826.1"/>
    </source>
</evidence>
<evidence type="ECO:0000256" key="6">
    <source>
        <dbReference type="ARBA" id="ARBA00023033"/>
    </source>
</evidence>
<evidence type="ECO:0000256" key="8">
    <source>
        <dbReference type="RuleBase" id="RU000461"/>
    </source>
</evidence>
<dbReference type="GeneID" id="110798005"/>
<dbReference type="InterPro" id="IPR001128">
    <property type="entry name" value="Cyt_P450"/>
</dbReference>
<keyword evidence="4 8" id="KW-0560">Oxidoreductase</keyword>
<keyword evidence="5 7" id="KW-0408">Iron</keyword>
<feature type="transmembrane region" description="Helical" evidence="9">
    <location>
        <begin position="6"/>
        <end position="21"/>
    </location>
</feature>
<keyword evidence="2 7" id="KW-0349">Heme</keyword>
<dbReference type="CDD" id="cd20653">
    <property type="entry name" value="CYP81"/>
    <property type="match status" value="1"/>
</dbReference>
<evidence type="ECO:0000256" key="9">
    <source>
        <dbReference type="SAM" id="Phobius"/>
    </source>
</evidence>
<protein>
    <submittedName>
        <fullName evidence="11">Cytochrome P450 81Q32-like</fullName>
    </submittedName>
</protein>
<dbReference type="InterPro" id="IPR050651">
    <property type="entry name" value="Plant_Cytochrome_P450_Monoox"/>
</dbReference>
<dbReference type="Proteomes" id="UP000813463">
    <property type="component" value="Chromosome 5"/>
</dbReference>
<dbReference type="GO" id="GO:0005506">
    <property type="term" value="F:iron ion binding"/>
    <property type="evidence" value="ECO:0007669"/>
    <property type="project" value="InterPro"/>
</dbReference>
<dbReference type="GO" id="GO:0020037">
    <property type="term" value="F:heme binding"/>
    <property type="evidence" value="ECO:0007669"/>
    <property type="project" value="InterPro"/>
</dbReference>
<evidence type="ECO:0000256" key="5">
    <source>
        <dbReference type="ARBA" id="ARBA00023004"/>
    </source>
</evidence>
<keyword evidence="9" id="KW-0812">Transmembrane</keyword>
<evidence type="ECO:0000256" key="4">
    <source>
        <dbReference type="ARBA" id="ARBA00023002"/>
    </source>
</evidence>
<keyword evidence="3 7" id="KW-0479">Metal-binding</keyword>
<dbReference type="InterPro" id="IPR002401">
    <property type="entry name" value="Cyt_P450_E_grp-I"/>
</dbReference>
<gene>
    <name evidence="11" type="primary">LOC110798005</name>
</gene>
<dbReference type="PRINTS" id="PR00385">
    <property type="entry name" value="P450"/>
</dbReference>
<comment type="similarity">
    <text evidence="1 8">Belongs to the cytochrome P450 family.</text>
</comment>
<comment type="cofactor">
    <cofactor evidence="7">
        <name>heme</name>
        <dbReference type="ChEBI" id="CHEBI:30413"/>
    </cofactor>
</comment>
<evidence type="ECO:0000256" key="3">
    <source>
        <dbReference type="ARBA" id="ARBA00022723"/>
    </source>
</evidence>
<evidence type="ECO:0000313" key="10">
    <source>
        <dbReference type="Proteomes" id="UP000813463"/>
    </source>
</evidence>
<dbReference type="PROSITE" id="PS00086">
    <property type="entry name" value="CYTOCHROME_P450"/>
    <property type="match status" value="1"/>
</dbReference>
<proteinExistence type="inferred from homology"/>
<dbReference type="SUPFAM" id="SSF48264">
    <property type="entry name" value="Cytochrome P450"/>
    <property type="match status" value="1"/>
</dbReference>
<evidence type="ECO:0000256" key="1">
    <source>
        <dbReference type="ARBA" id="ARBA00010617"/>
    </source>
</evidence>
<reference evidence="11" key="2">
    <citation type="submission" date="2025-08" db="UniProtKB">
        <authorList>
            <consortium name="RefSeq"/>
        </authorList>
    </citation>
    <scope>IDENTIFICATION</scope>
    <source>
        <tissue evidence="11">Leaf</tissue>
    </source>
</reference>
<dbReference type="GO" id="GO:0016705">
    <property type="term" value="F:oxidoreductase activity, acting on paired donors, with incorporation or reduction of molecular oxygen"/>
    <property type="evidence" value="ECO:0007669"/>
    <property type="project" value="InterPro"/>
</dbReference>
<reference evidence="10" key="1">
    <citation type="journal article" date="2021" name="Nat. Commun.">
        <title>Genomic analyses provide insights into spinach domestication and the genetic basis of agronomic traits.</title>
        <authorList>
            <person name="Cai X."/>
            <person name="Sun X."/>
            <person name="Xu C."/>
            <person name="Sun H."/>
            <person name="Wang X."/>
            <person name="Ge C."/>
            <person name="Zhang Z."/>
            <person name="Wang Q."/>
            <person name="Fei Z."/>
            <person name="Jiao C."/>
            <person name="Wang Q."/>
        </authorList>
    </citation>
    <scope>NUCLEOTIDE SEQUENCE [LARGE SCALE GENOMIC DNA]</scope>
    <source>
        <strain evidence="10">cv. Varoflay</strain>
    </source>
</reference>
<dbReference type="Gene3D" id="1.10.630.10">
    <property type="entry name" value="Cytochrome P450"/>
    <property type="match status" value="1"/>
</dbReference>
<dbReference type="OrthoDB" id="1055148at2759"/>
<keyword evidence="9" id="KW-0472">Membrane</keyword>